<dbReference type="InterPro" id="IPR008253">
    <property type="entry name" value="Marvel"/>
</dbReference>
<protein>
    <recommendedName>
        <fullName evidence="6">MARVEL domain-containing protein</fullName>
    </recommendedName>
</protein>
<comment type="subcellular location">
    <subcellularLocation>
        <location evidence="1">Membrane</location>
        <topology evidence="1">Multi-pass membrane protein</topology>
    </subcellularLocation>
</comment>
<feature type="domain" description="MARVEL" evidence="6">
    <location>
        <begin position="7"/>
        <end position="133"/>
    </location>
</feature>
<dbReference type="PANTHER" id="PTHR37451">
    <property type="entry name" value="MARVEL DOMAIN"/>
    <property type="match status" value="1"/>
</dbReference>
<keyword evidence="8" id="KW-1185">Reference proteome</keyword>
<gene>
    <name evidence="7" type="ORF">BT63DRAFT_10771</name>
</gene>
<evidence type="ECO:0000256" key="2">
    <source>
        <dbReference type="ARBA" id="ARBA00022692"/>
    </source>
</evidence>
<keyword evidence="2 5" id="KW-0812">Transmembrane</keyword>
<evidence type="ECO:0000256" key="4">
    <source>
        <dbReference type="ARBA" id="ARBA00023136"/>
    </source>
</evidence>
<organism evidence="7 8">
    <name type="scientific">Microthyrium microscopicum</name>
    <dbReference type="NCBI Taxonomy" id="703497"/>
    <lineage>
        <taxon>Eukaryota</taxon>
        <taxon>Fungi</taxon>
        <taxon>Dikarya</taxon>
        <taxon>Ascomycota</taxon>
        <taxon>Pezizomycotina</taxon>
        <taxon>Dothideomycetes</taxon>
        <taxon>Dothideomycetes incertae sedis</taxon>
        <taxon>Microthyriales</taxon>
        <taxon>Microthyriaceae</taxon>
        <taxon>Microthyrium</taxon>
    </lineage>
</organism>
<evidence type="ECO:0000256" key="5">
    <source>
        <dbReference type="SAM" id="Phobius"/>
    </source>
</evidence>
<feature type="transmembrane region" description="Helical" evidence="5">
    <location>
        <begin position="7"/>
        <end position="27"/>
    </location>
</feature>
<dbReference type="AlphaFoldDB" id="A0A6A6UU57"/>
<keyword evidence="3 5" id="KW-1133">Transmembrane helix</keyword>
<dbReference type="Pfam" id="PF01284">
    <property type="entry name" value="MARVEL"/>
    <property type="match status" value="1"/>
</dbReference>
<feature type="transmembrane region" description="Helical" evidence="5">
    <location>
        <begin position="76"/>
        <end position="101"/>
    </location>
</feature>
<dbReference type="EMBL" id="MU004230">
    <property type="protein sequence ID" value="KAF2674464.1"/>
    <property type="molecule type" value="Genomic_DNA"/>
</dbReference>
<evidence type="ECO:0000313" key="7">
    <source>
        <dbReference type="EMBL" id="KAF2674464.1"/>
    </source>
</evidence>
<dbReference type="GO" id="GO:0016020">
    <property type="term" value="C:membrane"/>
    <property type="evidence" value="ECO:0007669"/>
    <property type="project" value="UniProtKB-SubCell"/>
</dbReference>
<feature type="transmembrane region" description="Helical" evidence="5">
    <location>
        <begin position="47"/>
        <end position="69"/>
    </location>
</feature>
<keyword evidence="4 5" id="KW-0472">Membrane</keyword>
<feature type="transmembrane region" description="Helical" evidence="5">
    <location>
        <begin position="113"/>
        <end position="139"/>
    </location>
</feature>
<dbReference type="OrthoDB" id="2117453at2759"/>
<sequence>MAYGFALPLRIAQGFFALLDLILLSYSSNHWANGYRYAGISPSEVNFMIFCSAWTLLAVAFLVLAPVHFETAAHKYAILGVEAVTCIFWFAGWIALAVLLGDIGVRYWTPAQVAAAATAFGAIEWLLFTATTAMAALHVHRTRNHHSNKADPAMTVDNRV</sequence>
<dbReference type="Proteomes" id="UP000799302">
    <property type="component" value="Unassembled WGS sequence"/>
</dbReference>
<evidence type="ECO:0000313" key="8">
    <source>
        <dbReference type="Proteomes" id="UP000799302"/>
    </source>
</evidence>
<dbReference type="PANTHER" id="PTHR37451:SF1">
    <property type="entry name" value="MARVEL DOMAIN-CONTAINING PROTEIN"/>
    <property type="match status" value="1"/>
</dbReference>
<evidence type="ECO:0000256" key="1">
    <source>
        <dbReference type="ARBA" id="ARBA00004141"/>
    </source>
</evidence>
<evidence type="ECO:0000256" key="3">
    <source>
        <dbReference type="ARBA" id="ARBA00022989"/>
    </source>
</evidence>
<reference evidence="7" key="1">
    <citation type="journal article" date="2020" name="Stud. Mycol.">
        <title>101 Dothideomycetes genomes: a test case for predicting lifestyles and emergence of pathogens.</title>
        <authorList>
            <person name="Haridas S."/>
            <person name="Albert R."/>
            <person name="Binder M."/>
            <person name="Bloem J."/>
            <person name="Labutti K."/>
            <person name="Salamov A."/>
            <person name="Andreopoulos B."/>
            <person name="Baker S."/>
            <person name="Barry K."/>
            <person name="Bills G."/>
            <person name="Bluhm B."/>
            <person name="Cannon C."/>
            <person name="Castanera R."/>
            <person name="Culley D."/>
            <person name="Daum C."/>
            <person name="Ezra D."/>
            <person name="Gonzalez J."/>
            <person name="Henrissat B."/>
            <person name="Kuo A."/>
            <person name="Liang C."/>
            <person name="Lipzen A."/>
            <person name="Lutzoni F."/>
            <person name="Magnuson J."/>
            <person name="Mondo S."/>
            <person name="Nolan M."/>
            <person name="Ohm R."/>
            <person name="Pangilinan J."/>
            <person name="Park H.-J."/>
            <person name="Ramirez L."/>
            <person name="Alfaro M."/>
            <person name="Sun H."/>
            <person name="Tritt A."/>
            <person name="Yoshinaga Y."/>
            <person name="Zwiers L.-H."/>
            <person name="Turgeon B."/>
            <person name="Goodwin S."/>
            <person name="Spatafora J."/>
            <person name="Crous P."/>
            <person name="Grigoriev I."/>
        </authorList>
    </citation>
    <scope>NUCLEOTIDE SEQUENCE</scope>
    <source>
        <strain evidence="7">CBS 115976</strain>
    </source>
</reference>
<name>A0A6A6UU57_9PEZI</name>
<proteinExistence type="predicted"/>
<evidence type="ECO:0000259" key="6">
    <source>
        <dbReference type="Pfam" id="PF01284"/>
    </source>
</evidence>
<accession>A0A6A6UU57</accession>